<dbReference type="Gene3D" id="2.60.40.10">
    <property type="entry name" value="Immunoglobulins"/>
    <property type="match status" value="1"/>
</dbReference>
<dbReference type="SMART" id="SM00404">
    <property type="entry name" value="PTPc_motif"/>
    <property type="match status" value="2"/>
</dbReference>
<feature type="transmembrane region" description="Helical" evidence="15">
    <location>
        <begin position="580"/>
        <end position="605"/>
    </location>
</feature>
<dbReference type="SUPFAM" id="SSF52799">
    <property type="entry name" value="(Phosphotyrosine protein) phosphatases II"/>
    <property type="match status" value="2"/>
</dbReference>
<dbReference type="GO" id="GO:0005886">
    <property type="term" value="C:plasma membrane"/>
    <property type="evidence" value="ECO:0007669"/>
    <property type="project" value="UniProtKB-ARBA"/>
</dbReference>
<evidence type="ECO:0000256" key="1">
    <source>
        <dbReference type="ARBA" id="ARBA00004479"/>
    </source>
</evidence>
<dbReference type="SMART" id="SM01057">
    <property type="entry name" value="Carb_anhydrase"/>
    <property type="match status" value="1"/>
</dbReference>
<accession>A0AAR2JX25</accession>
<keyword evidence="12" id="KW-0325">Glycoprotein</keyword>
<feature type="compositionally biased region" description="Polar residues" evidence="14">
    <location>
        <begin position="519"/>
        <end position="529"/>
    </location>
</feature>
<evidence type="ECO:0000259" key="18">
    <source>
        <dbReference type="PROSITE" id="PS50853"/>
    </source>
</evidence>
<feature type="region of interest" description="Disordered" evidence="14">
    <location>
        <begin position="407"/>
        <end position="436"/>
    </location>
</feature>
<keyword evidence="7" id="KW-0378">Hydrolase</keyword>
<evidence type="ECO:0000256" key="2">
    <source>
        <dbReference type="ARBA" id="ARBA00006246"/>
    </source>
</evidence>
<dbReference type="PROSITE" id="PS00383">
    <property type="entry name" value="TYR_PHOSPHATASE_1"/>
    <property type="match status" value="1"/>
</dbReference>
<protein>
    <recommendedName>
        <fullName evidence="3">protein-tyrosine-phosphatase</fullName>
        <ecNumber evidence="3">3.1.3.48</ecNumber>
    </recommendedName>
</protein>
<reference evidence="20" key="2">
    <citation type="submission" date="2025-08" db="UniProtKB">
        <authorList>
            <consortium name="Ensembl"/>
        </authorList>
    </citation>
    <scope>IDENTIFICATION</scope>
</reference>
<dbReference type="InterPro" id="IPR050348">
    <property type="entry name" value="Protein-Tyr_Phosphatase"/>
</dbReference>
<evidence type="ECO:0000256" key="5">
    <source>
        <dbReference type="ARBA" id="ARBA00022729"/>
    </source>
</evidence>
<dbReference type="FunFam" id="3.90.190.10:FF:000013">
    <property type="entry name" value="receptor-type tyrosine-protein phosphatase zeta isoform X1"/>
    <property type="match status" value="1"/>
</dbReference>
<dbReference type="PANTHER" id="PTHR19134">
    <property type="entry name" value="RECEPTOR-TYPE TYROSINE-PROTEIN PHOSPHATASE"/>
    <property type="match status" value="1"/>
</dbReference>
<dbReference type="InterPro" id="IPR003595">
    <property type="entry name" value="Tyr_Pase_cat"/>
</dbReference>
<dbReference type="InterPro" id="IPR029021">
    <property type="entry name" value="Prot-tyrosine_phosphatase-like"/>
</dbReference>
<feature type="domain" description="Tyrosine specific protein phosphatases" evidence="17">
    <location>
        <begin position="1129"/>
        <end position="1200"/>
    </location>
</feature>
<organism evidence="20 21">
    <name type="scientific">Pygocentrus nattereri</name>
    <name type="common">Red-bellied piranha</name>
    <dbReference type="NCBI Taxonomy" id="42514"/>
    <lineage>
        <taxon>Eukaryota</taxon>
        <taxon>Metazoa</taxon>
        <taxon>Chordata</taxon>
        <taxon>Craniata</taxon>
        <taxon>Vertebrata</taxon>
        <taxon>Euteleostomi</taxon>
        <taxon>Actinopterygii</taxon>
        <taxon>Neopterygii</taxon>
        <taxon>Teleostei</taxon>
        <taxon>Ostariophysi</taxon>
        <taxon>Characiformes</taxon>
        <taxon>Characoidei</taxon>
        <taxon>Pygocentrus</taxon>
    </lineage>
</organism>
<dbReference type="Gene3D" id="3.90.190.10">
    <property type="entry name" value="Protein tyrosine phosphatase superfamily"/>
    <property type="match status" value="2"/>
</dbReference>
<reference evidence="20 21" key="1">
    <citation type="submission" date="2020-10" db="EMBL/GenBank/DDBJ databases">
        <title>Pygocentrus nattereri (red-bellied piranha) genome, fPygNat1, primary haplotype.</title>
        <authorList>
            <person name="Myers G."/>
            <person name="Meyer A."/>
            <person name="Karagic N."/>
            <person name="Pippel M."/>
            <person name="Winkler S."/>
            <person name="Tracey A."/>
            <person name="Wood J."/>
            <person name="Formenti G."/>
            <person name="Howe K."/>
            <person name="Fedrigo O."/>
            <person name="Jarvis E.D."/>
        </authorList>
    </citation>
    <scope>NUCLEOTIDE SEQUENCE [LARGE SCALE GENOMIC DNA]</scope>
</reference>
<evidence type="ECO:0000256" key="11">
    <source>
        <dbReference type="ARBA" id="ARBA00023157"/>
    </source>
</evidence>
<feature type="compositionally biased region" description="Polar residues" evidence="14">
    <location>
        <begin position="413"/>
        <end position="424"/>
    </location>
</feature>
<dbReference type="InterPro" id="IPR001148">
    <property type="entry name" value="CA_dom"/>
</dbReference>
<dbReference type="InterPro" id="IPR003961">
    <property type="entry name" value="FN3_dom"/>
</dbReference>
<evidence type="ECO:0000256" key="8">
    <source>
        <dbReference type="ARBA" id="ARBA00022912"/>
    </source>
</evidence>
<comment type="subcellular location">
    <subcellularLocation>
        <location evidence="1">Membrane</location>
        <topology evidence="1">Single-pass type I membrane protein</topology>
    </subcellularLocation>
</comment>
<feature type="domain" description="Tyrosine-protein phosphatase" evidence="16">
    <location>
        <begin position="649"/>
        <end position="925"/>
    </location>
</feature>
<evidence type="ECO:0000256" key="15">
    <source>
        <dbReference type="SAM" id="Phobius"/>
    </source>
</evidence>
<dbReference type="InterPro" id="IPR036116">
    <property type="entry name" value="FN3_sf"/>
</dbReference>
<dbReference type="SUPFAM" id="SSF51069">
    <property type="entry name" value="Carbonic anhydrase"/>
    <property type="match status" value="1"/>
</dbReference>
<evidence type="ECO:0000256" key="6">
    <source>
        <dbReference type="ARBA" id="ARBA00022737"/>
    </source>
</evidence>
<dbReference type="PRINTS" id="PR00700">
    <property type="entry name" value="PRTYPHPHTASE"/>
</dbReference>
<dbReference type="PANTHER" id="PTHR19134:SF461">
    <property type="entry name" value="RECEPTOR-TYPE TYROSINE-PROTEIN PHOSPHATASE ZETA"/>
    <property type="match status" value="1"/>
</dbReference>
<dbReference type="Gene3D" id="3.10.200.10">
    <property type="entry name" value="Alpha carbonic anhydrase"/>
    <property type="match status" value="1"/>
</dbReference>
<dbReference type="PROSITE" id="PS50853">
    <property type="entry name" value="FN3"/>
    <property type="match status" value="1"/>
</dbReference>
<dbReference type="Proteomes" id="UP001501920">
    <property type="component" value="Chromosome 11"/>
</dbReference>
<dbReference type="PROSITE" id="PS50055">
    <property type="entry name" value="TYR_PHOSPHATASE_PTP"/>
    <property type="match status" value="2"/>
</dbReference>
<comment type="similarity">
    <text evidence="2">Belongs to the protein-tyrosine phosphatase family. Receptor class 5 subfamily.</text>
</comment>
<evidence type="ECO:0000256" key="12">
    <source>
        <dbReference type="ARBA" id="ARBA00023180"/>
    </source>
</evidence>
<dbReference type="Ensembl" id="ENSPNAT00000046656.1">
    <property type="protein sequence ID" value="ENSPNAP00000056550.1"/>
    <property type="gene ID" value="ENSPNAG00000015552.2"/>
</dbReference>
<dbReference type="InterPro" id="IPR000242">
    <property type="entry name" value="PTP_cat"/>
</dbReference>
<proteinExistence type="inferred from homology"/>
<dbReference type="AlphaFoldDB" id="A0AAR2JX25"/>
<dbReference type="InterPro" id="IPR016130">
    <property type="entry name" value="Tyr_Pase_AS"/>
</dbReference>
<sequence>ILCLIIYLSESVCVCVCVCGWVGGGGGGGGMLLNVFLYLGTLNQNNWARKYPSCNNAKQSPINIEESLAQVKVQFQKLRLEGWEKQTDESTTVKNDGKTVAIDVGGEFYVSGGGLRSRFKVGRIIFHWGRCNASSDGSEHGLNGIKFPLEMQIYCYEAHHSSIDAALMNGGKITALAILIEVSANDCLSVCLCVCVCVCRLCAFFYSGKTGSISPFTLQGLLPNSTEKYFIYNGSLTSPPCSETVEWIVFKNTVAISEAQLEMFCEVMTMQQVGYVMLMDYLQNNYREQQSQFMGQVFSSYTVCLSFAVCSSEPENVQAYPHNYTSLLVIWERPRAVYDASIEKYSVTYQQARGDDQPTLEYLTDGDQDVGAIIQDLAANTSYMVQVVAVCNNGLYGRTSEQLIVDMPVNDPGKTTRTVSSMPTHSAEGPVDSSASGWVVDQDWGQTSGSGDWSSAPSTLSAVPTEALPEELEEVHSSSFYFENESVMESESKTSIIAVHPSPPWALGGVEEESGSGENLTDNETSSDFSIPERGDKDSEEELVAGKTSHCSFLLLVDASNSSHESRVGLVGSVERQRKAVVPLAVVSTLTFLCLIILIGILIYWRKCFQTAHFYIEDCTSPRVISTSPPLSVKQFVKHVTELHNNNSFSREFEPLCVYLQEVQTCTVDLGTTTDSSKHPDNKSKNRYVNILAYDHSRVRLSSQSDKDGKNEGDYINANYVDGFNKPQAYIAAQGPLKSSIVDFWRMVWEQNVGVIVMITNLVEKGRKKCDQYWPLENQEEYGCFLVTVKSTEVMAYYTQRTFTIRNTHIKKGSQKGRANERTVMQFHYTQWPDMGVPEYALPVLSFIRRSSRARTEDVGPVVVHCSAGVGRTGTYIVLDSMLKQIKEQALVNIMGFLKHIRTQRNYLVQTEEQYIFIHDTLVEAILSKDTDVPTSHIHSYVNDLLTTGPSCRTRLEKQFKLVSQSSAKQCDYSTALKECNREKNRSSSLIPVERSRVCLSTSAEETSDYINASYIMGYWQSNEYIITQNPLPSTVKDFWRMIWDHNAQVVVSLHDGENEDRYSVDQPISCKMFTVSLRGEEHICLSNEEMLVVQDYILEATQDDYVLEVRHYRAPRWPNPDSPISNTFELISIIRGERGSKEGPIVVHDDYGGVTAGTFCALYTLLQQLEADSSVDVYLVAKMTNLMRPGIFTDIEQYQFLYKAILSLVGTQEDEKALQSSDNNGTVPGGLASAAESLESLV</sequence>
<dbReference type="Pfam" id="PF00102">
    <property type="entry name" value="Y_phosphatase"/>
    <property type="match status" value="2"/>
</dbReference>
<evidence type="ECO:0000259" key="16">
    <source>
        <dbReference type="PROSITE" id="PS50055"/>
    </source>
</evidence>
<keyword evidence="5" id="KW-0732">Signal</keyword>
<evidence type="ECO:0000256" key="14">
    <source>
        <dbReference type="SAM" id="MobiDB-lite"/>
    </source>
</evidence>
<dbReference type="InterPro" id="IPR000387">
    <property type="entry name" value="Tyr_Pase_dom"/>
</dbReference>
<dbReference type="PROSITE" id="PS51144">
    <property type="entry name" value="ALPHA_CA_2"/>
    <property type="match status" value="1"/>
</dbReference>
<evidence type="ECO:0000256" key="9">
    <source>
        <dbReference type="ARBA" id="ARBA00022989"/>
    </source>
</evidence>
<dbReference type="InterPro" id="IPR036398">
    <property type="entry name" value="CA_dom_sf"/>
</dbReference>
<dbReference type="SMART" id="SM00060">
    <property type="entry name" value="FN3"/>
    <property type="match status" value="1"/>
</dbReference>
<evidence type="ECO:0000256" key="3">
    <source>
        <dbReference type="ARBA" id="ARBA00013064"/>
    </source>
</evidence>
<dbReference type="EC" id="3.1.3.48" evidence="3"/>
<dbReference type="SMART" id="SM00194">
    <property type="entry name" value="PTPc"/>
    <property type="match status" value="2"/>
</dbReference>
<dbReference type="FunFam" id="2.60.40.10:FF:000313">
    <property type="entry name" value="Receptor-type tyrosine-protein phosphatase zeta"/>
    <property type="match status" value="1"/>
</dbReference>
<reference evidence="20" key="3">
    <citation type="submission" date="2025-09" db="UniProtKB">
        <authorList>
            <consortium name="Ensembl"/>
        </authorList>
    </citation>
    <scope>IDENTIFICATION</scope>
</reference>
<dbReference type="CDD" id="cd00063">
    <property type="entry name" value="FN3"/>
    <property type="match status" value="1"/>
</dbReference>
<keyword evidence="11" id="KW-1015">Disulfide bond</keyword>
<evidence type="ECO:0000256" key="13">
    <source>
        <dbReference type="ARBA" id="ARBA00051722"/>
    </source>
</evidence>
<feature type="region of interest" description="Disordered" evidence="14">
    <location>
        <begin position="505"/>
        <end position="540"/>
    </location>
</feature>
<dbReference type="GeneTree" id="ENSGT00940000155529"/>
<keyword evidence="6" id="KW-0677">Repeat</keyword>
<evidence type="ECO:0000259" key="17">
    <source>
        <dbReference type="PROSITE" id="PS50056"/>
    </source>
</evidence>
<evidence type="ECO:0000256" key="10">
    <source>
        <dbReference type="ARBA" id="ARBA00023136"/>
    </source>
</evidence>
<dbReference type="GO" id="GO:0004725">
    <property type="term" value="F:protein tyrosine phosphatase activity"/>
    <property type="evidence" value="ECO:0007669"/>
    <property type="project" value="UniProtKB-EC"/>
</dbReference>
<dbReference type="Pfam" id="PF00194">
    <property type="entry name" value="Carb_anhydrase"/>
    <property type="match status" value="1"/>
</dbReference>
<keyword evidence="8" id="KW-0904">Protein phosphatase</keyword>
<evidence type="ECO:0000313" key="20">
    <source>
        <dbReference type="Ensembl" id="ENSPNAP00000056550.1"/>
    </source>
</evidence>
<feature type="domain" description="Fibronectin type-III" evidence="18">
    <location>
        <begin position="313"/>
        <end position="410"/>
    </location>
</feature>
<evidence type="ECO:0000313" key="21">
    <source>
        <dbReference type="Proteomes" id="UP001501920"/>
    </source>
</evidence>
<feature type="domain" description="Tyrosine-protein phosphatase" evidence="16">
    <location>
        <begin position="956"/>
        <end position="1209"/>
    </location>
</feature>
<feature type="domain" description="Tyrosine specific protein phosphatases" evidence="17">
    <location>
        <begin position="842"/>
        <end position="916"/>
    </location>
</feature>
<comment type="catalytic activity">
    <reaction evidence="13">
        <text>O-phospho-L-tyrosyl-[protein] + H2O = L-tyrosyl-[protein] + phosphate</text>
        <dbReference type="Rhea" id="RHEA:10684"/>
        <dbReference type="Rhea" id="RHEA-COMP:10136"/>
        <dbReference type="Rhea" id="RHEA-COMP:20101"/>
        <dbReference type="ChEBI" id="CHEBI:15377"/>
        <dbReference type="ChEBI" id="CHEBI:43474"/>
        <dbReference type="ChEBI" id="CHEBI:46858"/>
        <dbReference type="ChEBI" id="CHEBI:61978"/>
        <dbReference type="EC" id="3.1.3.48"/>
    </reaction>
</comment>
<evidence type="ECO:0000256" key="7">
    <source>
        <dbReference type="ARBA" id="ARBA00022801"/>
    </source>
</evidence>
<dbReference type="InterPro" id="IPR013783">
    <property type="entry name" value="Ig-like_fold"/>
</dbReference>
<keyword evidence="4 15" id="KW-0812">Transmembrane</keyword>
<keyword evidence="9 15" id="KW-1133">Transmembrane helix</keyword>
<keyword evidence="10 15" id="KW-0472">Membrane</keyword>
<dbReference type="FunFam" id="3.90.190.10:FF:000016">
    <property type="entry name" value="receptor-type tyrosine-protein phosphatase gamma isoform X1"/>
    <property type="match status" value="1"/>
</dbReference>
<evidence type="ECO:0000259" key="19">
    <source>
        <dbReference type="PROSITE" id="PS51144"/>
    </source>
</evidence>
<dbReference type="Pfam" id="PF00041">
    <property type="entry name" value="fn3"/>
    <property type="match status" value="1"/>
</dbReference>
<keyword evidence="21" id="KW-1185">Reference proteome</keyword>
<evidence type="ECO:0000256" key="4">
    <source>
        <dbReference type="ARBA" id="ARBA00022692"/>
    </source>
</evidence>
<name>A0AAR2JX25_PYGNA</name>
<feature type="domain" description="Alpha-carbonic anhydrase" evidence="19">
    <location>
        <begin position="34"/>
        <end position="301"/>
    </location>
</feature>
<dbReference type="SUPFAM" id="SSF49265">
    <property type="entry name" value="Fibronectin type III"/>
    <property type="match status" value="1"/>
</dbReference>
<dbReference type="PROSITE" id="PS50056">
    <property type="entry name" value="TYR_PHOSPHATASE_2"/>
    <property type="match status" value="2"/>
</dbReference>